<dbReference type="GO" id="GO:0003729">
    <property type="term" value="F:mRNA binding"/>
    <property type="evidence" value="ECO:0007669"/>
    <property type="project" value="InterPro"/>
</dbReference>
<protein>
    <submittedName>
        <fullName evidence="8">HicA toxin of toxin-antitoxin</fullName>
    </submittedName>
</protein>
<dbReference type="GO" id="GO:0016787">
    <property type="term" value="F:hydrolase activity"/>
    <property type="evidence" value="ECO:0007669"/>
    <property type="project" value="UniProtKB-KW"/>
</dbReference>
<dbReference type="EMBL" id="FNIW01000017">
    <property type="protein sequence ID" value="SDO36054.1"/>
    <property type="molecule type" value="Genomic_DNA"/>
</dbReference>
<keyword evidence="4" id="KW-0255">Endonuclease</keyword>
<accession>A0A1H0IX14</accession>
<evidence type="ECO:0000256" key="6">
    <source>
        <dbReference type="ARBA" id="ARBA00022884"/>
    </source>
</evidence>
<comment type="caution">
    <text evidence="8">The sequence shown here is derived from an EMBL/GenBank/DDBJ whole genome shotgun (WGS) entry which is preliminary data.</text>
</comment>
<dbReference type="InterPro" id="IPR038570">
    <property type="entry name" value="HicA_sf"/>
</dbReference>
<dbReference type="Proteomes" id="UP000199134">
    <property type="component" value="Unassembled WGS sequence"/>
</dbReference>
<dbReference type="Gene3D" id="3.30.920.30">
    <property type="entry name" value="Hypothetical protein"/>
    <property type="match status" value="1"/>
</dbReference>
<evidence type="ECO:0000256" key="3">
    <source>
        <dbReference type="ARBA" id="ARBA00022722"/>
    </source>
</evidence>
<evidence type="ECO:0000313" key="8">
    <source>
        <dbReference type="EMBL" id="SDO36054.1"/>
    </source>
</evidence>
<keyword evidence="6" id="KW-0694">RNA-binding</keyword>
<dbReference type="AlphaFoldDB" id="A0A1H0IX14"/>
<organism evidence="8 9">
    <name type="scientific">Prevotella communis</name>
    <dbReference type="NCBI Taxonomy" id="2913614"/>
    <lineage>
        <taxon>Bacteria</taxon>
        <taxon>Pseudomonadati</taxon>
        <taxon>Bacteroidota</taxon>
        <taxon>Bacteroidia</taxon>
        <taxon>Bacteroidales</taxon>
        <taxon>Prevotellaceae</taxon>
        <taxon>Prevotella</taxon>
    </lineage>
</organism>
<sequence length="53" mass="6500">MFLFAKWYSFYYLYANIKYKHPQKKGKVTIRGHKNEVLSQFLLNSIWKQAGWK</sequence>
<dbReference type="Pfam" id="PF07927">
    <property type="entry name" value="HicA_toxin"/>
    <property type="match status" value="1"/>
</dbReference>
<dbReference type="OrthoDB" id="9798547at2"/>
<gene>
    <name evidence="8" type="ORF">SAMN04487900_11720</name>
</gene>
<comment type="similarity">
    <text evidence="1">Belongs to the HicA mRNA interferase family.</text>
</comment>
<keyword evidence="5" id="KW-0378">Hydrolase</keyword>
<evidence type="ECO:0000256" key="2">
    <source>
        <dbReference type="ARBA" id="ARBA00022649"/>
    </source>
</evidence>
<keyword evidence="7" id="KW-0346">Stress response</keyword>
<reference evidence="9" key="1">
    <citation type="submission" date="2016-10" db="EMBL/GenBank/DDBJ databases">
        <authorList>
            <person name="de Groot N.N."/>
        </authorList>
    </citation>
    <scope>NUCLEOTIDE SEQUENCE [LARGE SCALE GENOMIC DNA]</scope>
    <source>
        <strain evidence="9">BP1-145</strain>
    </source>
</reference>
<evidence type="ECO:0000313" key="9">
    <source>
        <dbReference type="Proteomes" id="UP000199134"/>
    </source>
</evidence>
<keyword evidence="2" id="KW-1277">Toxin-antitoxin system</keyword>
<keyword evidence="3" id="KW-0540">Nuclease</keyword>
<evidence type="ECO:0000256" key="7">
    <source>
        <dbReference type="ARBA" id="ARBA00023016"/>
    </source>
</evidence>
<dbReference type="GO" id="GO:0004519">
    <property type="term" value="F:endonuclease activity"/>
    <property type="evidence" value="ECO:0007669"/>
    <property type="project" value="UniProtKB-KW"/>
</dbReference>
<dbReference type="InterPro" id="IPR012933">
    <property type="entry name" value="HicA_mRNA_interferase"/>
</dbReference>
<proteinExistence type="inferred from homology"/>
<dbReference type="RefSeq" id="WP_091854321.1">
    <property type="nucleotide sequence ID" value="NZ_FNIW01000017.1"/>
</dbReference>
<evidence type="ECO:0000256" key="4">
    <source>
        <dbReference type="ARBA" id="ARBA00022759"/>
    </source>
</evidence>
<evidence type="ECO:0000256" key="1">
    <source>
        <dbReference type="ARBA" id="ARBA00006620"/>
    </source>
</evidence>
<evidence type="ECO:0000256" key="5">
    <source>
        <dbReference type="ARBA" id="ARBA00022801"/>
    </source>
</evidence>
<name>A0A1H0IX14_9BACT</name>